<comment type="caution">
    <text evidence="2">The sequence shown here is derived from an EMBL/GenBank/DDBJ whole genome shotgun (WGS) entry which is preliminary data.</text>
</comment>
<proteinExistence type="predicted"/>
<evidence type="ECO:0000313" key="3">
    <source>
        <dbReference type="Proteomes" id="UP000816034"/>
    </source>
</evidence>
<evidence type="ECO:0000313" key="2">
    <source>
        <dbReference type="EMBL" id="KAG2378443.1"/>
    </source>
</evidence>
<evidence type="ECO:0000256" key="1">
    <source>
        <dbReference type="SAM" id="MobiDB-lite"/>
    </source>
</evidence>
<name>A0AA88GLM2_NAELO</name>
<dbReference type="AlphaFoldDB" id="A0AA88GLM2"/>
<feature type="compositionally biased region" description="Basic and acidic residues" evidence="1">
    <location>
        <begin position="30"/>
        <end position="70"/>
    </location>
</feature>
<accession>A0AA88GLM2</accession>
<gene>
    <name evidence="2" type="ORF">C9374_008082</name>
</gene>
<feature type="region of interest" description="Disordered" evidence="1">
    <location>
        <begin position="29"/>
        <end position="89"/>
    </location>
</feature>
<feature type="compositionally biased region" description="Basic and acidic residues" evidence="1">
    <location>
        <begin position="77"/>
        <end position="89"/>
    </location>
</feature>
<reference evidence="2 3" key="1">
    <citation type="journal article" date="2018" name="BMC Genomics">
        <title>The genome of Naegleria lovaniensis, the basis for a comparative approach to unravel pathogenicity factors of the human pathogenic amoeba N. fowleri.</title>
        <authorList>
            <person name="Liechti N."/>
            <person name="Schurch N."/>
            <person name="Bruggmann R."/>
            <person name="Wittwer M."/>
        </authorList>
    </citation>
    <scope>NUCLEOTIDE SEQUENCE [LARGE SCALE GENOMIC DNA]</scope>
    <source>
        <strain evidence="2 3">ATCC 30569</strain>
    </source>
</reference>
<dbReference type="Proteomes" id="UP000816034">
    <property type="component" value="Unassembled WGS sequence"/>
</dbReference>
<protein>
    <submittedName>
        <fullName evidence="2">Uncharacterized protein</fullName>
    </submittedName>
</protein>
<keyword evidence="3" id="KW-1185">Reference proteome</keyword>
<dbReference type="RefSeq" id="XP_044545705.1">
    <property type="nucleotide sequence ID" value="XM_044698119.1"/>
</dbReference>
<sequence length="104" mass="12098">MCISSTKKDSVEFLSTESENEIVASNETLKVTESKKSSSKSKRNDEKTSDLESEYPRSRKTSSKEKESVRDNVPVTRSREEELKQRYHDLKKAYRRVYGAREDD</sequence>
<organism evidence="2 3">
    <name type="scientific">Naegleria lovaniensis</name>
    <name type="common">Amoeba</name>
    <dbReference type="NCBI Taxonomy" id="51637"/>
    <lineage>
        <taxon>Eukaryota</taxon>
        <taxon>Discoba</taxon>
        <taxon>Heterolobosea</taxon>
        <taxon>Tetramitia</taxon>
        <taxon>Eutetramitia</taxon>
        <taxon>Vahlkampfiidae</taxon>
        <taxon>Naegleria</taxon>
    </lineage>
</organism>
<dbReference type="GeneID" id="68100536"/>
<dbReference type="EMBL" id="PYSW02000032">
    <property type="protein sequence ID" value="KAG2378443.1"/>
    <property type="molecule type" value="Genomic_DNA"/>
</dbReference>